<dbReference type="eggNOG" id="COG2208">
    <property type="taxonomic scope" value="Bacteria"/>
</dbReference>
<dbReference type="CDD" id="cd06225">
    <property type="entry name" value="HAMP"/>
    <property type="match status" value="1"/>
</dbReference>
<dbReference type="InterPro" id="IPR001932">
    <property type="entry name" value="PPM-type_phosphatase-like_dom"/>
</dbReference>
<gene>
    <name evidence="10" type="ORF">BegalDRAFT_1749</name>
</gene>
<dbReference type="Gene3D" id="6.10.340.10">
    <property type="match status" value="1"/>
</dbReference>
<dbReference type="PANTHER" id="PTHR43156:SF2">
    <property type="entry name" value="STAGE II SPORULATION PROTEIN E"/>
    <property type="match status" value="1"/>
</dbReference>
<organism evidence="10 11">
    <name type="scientific">Beggiatoa alba B18LD</name>
    <dbReference type="NCBI Taxonomy" id="395493"/>
    <lineage>
        <taxon>Bacteria</taxon>
        <taxon>Pseudomonadati</taxon>
        <taxon>Pseudomonadota</taxon>
        <taxon>Gammaproteobacteria</taxon>
        <taxon>Thiotrichales</taxon>
        <taxon>Thiotrichaceae</taxon>
        <taxon>Beggiatoa</taxon>
    </lineage>
</organism>
<dbReference type="SMART" id="SM00331">
    <property type="entry name" value="PP2C_SIG"/>
    <property type="match status" value="1"/>
</dbReference>
<dbReference type="InterPro" id="IPR033479">
    <property type="entry name" value="dCache_1"/>
</dbReference>
<dbReference type="RefSeq" id="WP_002685728.1">
    <property type="nucleotide sequence ID" value="NZ_JH600070.1"/>
</dbReference>
<dbReference type="Proteomes" id="UP000005744">
    <property type="component" value="Unassembled WGS sequence"/>
</dbReference>
<dbReference type="InterPro" id="IPR003660">
    <property type="entry name" value="HAMP_dom"/>
</dbReference>
<evidence type="ECO:0000313" key="11">
    <source>
        <dbReference type="Proteomes" id="UP000005744"/>
    </source>
</evidence>
<dbReference type="AlphaFoldDB" id="I3CG83"/>
<evidence type="ECO:0000256" key="4">
    <source>
        <dbReference type="ARBA" id="ARBA00022801"/>
    </source>
</evidence>
<dbReference type="GO" id="GO:0005886">
    <property type="term" value="C:plasma membrane"/>
    <property type="evidence" value="ECO:0007669"/>
    <property type="project" value="UniProtKB-SubCell"/>
</dbReference>
<dbReference type="InterPro" id="IPR052016">
    <property type="entry name" value="Bact_Sigma-Reg"/>
</dbReference>
<dbReference type="GO" id="GO:0016791">
    <property type="term" value="F:phosphatase activity"/>
    <property type="evidence" value="ECO:0007669"/>
    <property type="project" value="TreeGrafter"/>
</dbReference>
<sequence>MNYITFFRRLPLRYVLVTPFIILLVVTVTITGYLSFYHGQVAIRDLASQLLDEISVRVNENLNIYLEEPFEVNQTNQNTINLGLLDTNQLSNWQTYLWEQIRVHPTVHHISFGNEAREFVGVERLDNNQIVMRRSGQVTDYNYTTYPLDAQGHPQAPDAVTPNYDPRARPWYQIALKAGKPAWSEIFPHFGAPTLMISLNQPAYSTDGKLLGVINSALRLSQIGEFLQQLKVGKTGQVFIVEHSAMLVATSSGELPLRKVADKQQRLSALDSQHPLTAEVTRYLQGRFNKLSDIQKPMFLDSVFNDEDIFIKVSPYQDDDGLDWLVIVAVPANDFMSAIDKNAYIIFLLCLGALLIAIAIGVWSANRVTLPIAELMTASWQIAKGEWNHQLPLHRQDEIGELARSFHFMATQLQDSFLLLEAKVEERTAQLAQANSEIMTLNERLKGENLRMSAELDITRHLQQMVLPKAQELLQIKELDIAGYMEPASEVGGDYYDVLQKDGRVICGIGDVTGHGLESGVLMLMVQMAVRTLLNSNVPNVETYLKVLNRTLYDNVKRMNSDKNLTLSLLDYEQGVLHLSGQHEEVLIVRRNGVVERIDTINLGFMVGLESDIETFLGHREIRLAEGDGVVLYTDGLTEARNERGRVYGVERLCEIVSQYWHLPAQQIQIQVIADVREHVGTQKVADDITLLILKKNLMAEIEA</sequence>
<evidence type="ECO:0000256" key="3">
    <source>
        <dbReference type="ARBA" id="ARBA00022692"/>
    </source>
</evidence>
<keyword evidence="5 8" id="KW-1133">Transmembrane helix</keyword>
<feature type="transmembrane region" description="Helical" evidence="8">
    <location>
        <begin position="343"/>
        <end position="363"/>
    </location>
</feature>
<dbReference type="Pfam" id="PF00672">
    <property type="entry name" value="HAMP"/>
    <property type="match status" value="1"/>
</dbReference>
<dbReference type="HOGENOM" id="CLU_000445_114_10_6"/>
<dbReference type="SUPFAM" id="SSF158472">
    <property type="entry name" value="HAMP domain-like"/>
    <property type="match status" value="1"/>
</dbReference>
<dbReference type="Pfam" id="PF02743">
    <property type="entry name" value="dCache_1"/>
    <property type="match status" value="1"/>
</dbReference>
<evidence type="ECO:0000256" key="2">
    <source>
        <dbReference type="ARBA" id="ARBA00022475"/>
    </source>
</evidence>
<accession>I3CG83</accession>
<dbReference type="PANTHER" id="PTHR43156">
    <property type="entry name" value="STAGE II SPORULATION PROTEIN E-RELATED"/>
    <property type="match status" value="1"/>
</dbReference>
<keyword evidence="3 8" id="KW-0812">Transmembrane</keyword>
<dbReference type="STRING" id="395493.BegalDRAFT_1749"/>
<keyword evidence="7" id="KW-0175">Coiled coil</keyword>
<dbReference type="SMART" id="SM00304">
    <property type="entry name" value="HAMP"/>
    <property type="match status" value="1"/>
</dbReference>
<evidence type="ECO:0000256" key="7">
    <source>
        <dbReference type="SAM" id="Coils"/>
    </source>
</evidence>
<proteinExistence type="predicted"/>
<comment type="subcellular location">
    <subcellularLocation>
        <location evidence="1">Cell membrane</location>
        <topology evidence="1">Multi-pass membrane protein</topology>
    </subcellularLocation>
</comment>
<keyword evidence="11" id="KW-1185">Reference proteome</keyword>
<feature type="domain" description="HAMP" evidence="9">
    <location>
        <begin position="366"/>
        <end position="418"/>
    </location>
</feature>
<evidence type="ECO:0000259" key="9">
    <source>
        <dbReference type="PROSITE" id="PS50885"/>
    </source>
</evidence>
<dbReference type="PROSITE" id="PS50885">
    <property type="entry name" value="HAMP"/>
    <property type="match status" value="1"/>
</dbReference>
<name>I3CG83_9GAMM</name>
<evidence type="ECO:0000256" key="1">
    <source>
        <dbReference type="ARBA" id="ARBA00004651"/>
    </source>
</evidence>
<dbReference type="Pfam" id="PF07228">
    <property type="entry name" value="SpoIIE"/>
    <property type="match status" value="1"/>
</dbReference>
<dbReference type="CDD" id="cd12913">
    <property type="entry name" value="PDC1_MCP_like"/>
    <property type="match status" value="1"/>
</dbReference>
<dbReference type="EMBL" id="JH600070">
    <property type="protein sequence ID" value="EIJ42626.1"/>
    <property type="molecule type" value="Genomic_DNA"/>
</dbReference>
<reference evidence="10 11" key="1">
    <citation type="submission" date="2011-11" db="EMBL/GenBank/DDBJ databases">
        <title>Improved High-Quality Draft sequence of Beggiatoa alba B18lD.</title>
        <authorList>
            <consortium name="US DOE Joint Genome Institute"/>
            <person name="Lucas S."/>
            <person name="Han J."/>
            <person name="Lapidus A."/>
            <person name="Cheng J.-F."/>
            <person name="Goodwin L."/>
            <person name="Pitluck S."/>
            <person name="Peters L."/>
            <person name="Mikhailova N."/>
            <person name="Held B."/>
            <person name="Detter J.C."/>
            <person name="Han C."/>
            <person name="Tapia R."/>
            <person name="Land M."/>
            <person name="Hauser L."/>
            <person name="Kyrpides N."/>
            <person name="Ivanova N."/>
            <person name="Pagani I."/>
            <person name="Samuel K."/>
            <person name="Teske A."/>
            <person name="Mueller J."/>
            <person name="Woyke T."/>
        </authorList>
    </citation>
    <scope>NUCLEOTIDE SEQUENCE [LARGE SCALE GENOMIC DNA]</scope>
    <source>
        <strain evidence="10 11">B18LD</strain>
    </source>
</reference>
<dbReference type="InterPro" id="IPR036457">
    <property type="entry name" value="PPM-type-like_dom_sf"/>
</dbReference>
<dbReference type="Gene3D" id="3.30.450.20">
    <property type="entry name" value="PAS domain"/>
    <property type="match status" value="1"/>
</dbReference>
<evidence type="ECO:0000256" key="5">
    <source>
        <dbReference type="ARBA" id="ARBA00022989"/>
    </source>
</evidence>
<dbReference type="eggNOG" id="COG2770">
    <property type="taxonomic scope" value="Bacteria"/>
</dbReference>
<dbReference type="GO" id="GO:0007165">
    <property type="term" value="P:signal transduction"/>
    <property type="evidence" value="ECO:0007669"/>
    <property type="project" value="InterPro"/>
</dbReference>
<protein>
    <submittedName>
        <fullName evidence="10">Serine phosphatase RsbU, regulator of sigma subunit</fullName>
    </submittedName>
</protein>
<keyword evidence="6 8" id="KW-0472">Membrane</keyword>
<evidence type="ECO:0000313" key="10">
    <source>
        <dbReference type="EMBL" id="EIJ42626.1"/>
    </source>
</evidence>
<dbReference type="OrthoDB" id="9802500at2"/>
<keyword evidence="2" id="KW-1003">Cell membrane</keyword>
<feature type="transmembrane region" description="Helical" evidence="8">
    <location>
        <begin position="12"/>
        <end position="36"/>
    </location>
</feature>
<evidence type="ECO:0000256" key="8">
    <source>
        <dbReference type="SAM" id="Phobius"/>
    </source>
</evidence>
<keyword evidence="4" id="KW-0378">Hydrolase</keyword>
<dbReference type="Gene3D" id="3.60.40.10">
    <property type="entry name" value="PPM-type phosphatase domain"/>
    <property type="match status" value="1"/>
</dbReference>
<dbReference type="SUPFAM" id="SSF81606">
    <property type="entry name" value="PP2C-like"/>
    <property type="match status" value="1"/>
</dbReference>
<feature type="coiled-coil region" evidence="7">
    <location>
        <begin position="424"/>
        <end position="451"/>
    </location>
</feature>
<evidence type="ECO:0000256" key="6">
    <source>
        <dbReference type="ARBA" id="ARBA00023136"/>
    </source>
</evidence>